<dbReference type="SUPFAM" id="SSF48371">
    <property type="entry name" value="ARM repeat"/>
    <property type="match status" value="2"/>
</dbReference>
<dbReference type="InterPro" id="IPR013284">
    <property type="entry name" value="Beta-catenin"/>
</dbReference>
<dbReference type="Gene3D" id="1.25.10.10">
    <property type="entry name" value="Leucine-rich Repeat Variant"/>
    <property type="match status" value="1"/>
</dbReference>
<dbReference type="InterPro" id="IPR011989">
    <property type="entry name" value="ARM-like"/>
</dbReference>
<organism evidence="2 3">
    <name type="scientific">Oikopleura dioica</name>
    <name type="common">Tunicate</name>
    <dbReference type="NCBI Taxonomy" id="34765"/>
    <lineage>
        <taxon>Eukaryota</taxon>
        <taxon>Metazoa</taxon>
        <taxon>Chordata</taxon>
        <taxon>Tunicata</taxon>
        <taxon>Appendicularia</taxon>
        <taxon>Copelata</taxon>
        <taxon>Oikopleuridae</taxon>
        <taxon>Oikopleura</taxon>
    </lineage>
</organism>
<protein>
    <submittedName>
        <fullName evidence="2">Oidioi.mRNA.OKI2018_I69.chr2.g6709.t1.cds</fullName>
    </submittedName>
</protein>
<keyword evidence="3" id="KW-1185">Reference proteome</keyword>
<dbReference type="EMBL" id="OU015567">
    <property type="protein sequence ID" value="CAG5112497.1"/>
    <property type="molecule type" value="Genomic_DNA"/>
</dbReference>
<sequence length="487" mass="54538">MRTSWKSEEEIMQIEGVLKNVKEQILKQPQTTAQFAPKIEQYLADEDMRCTFLAARVIHDLTRQCPGAMAILSGEPSFWHKVVEALDKCLNDRVAKEMARTIYNLTSKDGQEGKTWCRMFGVQTDGLRVLIKMLNATVDHVVFCSITSIHNILVKLEIKDEEGNPTSNAPIFSKFRDIQGPAVVARKVSEKILQTRAQNENRSQIDQKMIQSMAKFVIICVDILRCVSFRNDATKKALLHEHVPEMLVELLYRPVALPSNGKLGLYITRLLKVLSVCKLNKPKIVECGGITAIGFVITNCMGDPAVMKKVLLHALLTLRNLSDEANRQPKQADNNSILDAMTKIIASNVDEGIKTMAVGILYNLVCNNCVNKAYLVNNTNSIDLLLHIIGSAKDTRGKSTDLLELATSTLKILTNDMTKTPQDPAKRAQAQIRSSKERFHVIYYLFCEKTPYFDNEKSSTISSCSSLIYSKEASSMIKISYPSSKQS</sequence>
<evidence type="ECO:0000313" key="3">
    <source>
        <dbReference type="Proteomes" id="UP001158576"/>
    </source>
</evidence>
<gene>
    <name evidence="2" type="ORF">OKIOD_LOCUS15474</name>
</gene>
<evidence type="ECO:0000313" key="2">
    <source>
        <dbReference type="EMBL" id="CAG5112497.1"/>
    </source>
</evidence>
<dbReference type="Proteomes" id="UP001158576">
    <property type="component" value="Chromosome 2"/>
</dbReference>
<reference evidence="2 3" key="1">
    <citation type="submission" date="2021-04" db="EMBL/GenBank/DDBJ databases">
        <authorList>
            <person name="Bliznina A."/>
        </authorList>
    </citation>
    <scope>NUCLEOTIDE SEQUENCE [LARGE SCALE GENOMIC DNA]</scope>
</reference>
<dbReference type="InterPro" id="IPR016024">
    <property type="entry name" value="ARM-type_fold"/>
</dbReference>
<evidence type="ECO:0000256" key="1">
    <source>
        <dbReference type="ARBA" id="ARBA00005462"/>
    </source>
</evidence>
<comment type="similarity">
    <text evidence="1">Belongs to the beta-catenin family.</text>
</comment>
<proteinExistence type="inferred from homology"/>
<accession>A0ABN7T4J3</accession>
<dbReference type="PANTHER" id="PTHR45976">
    <property type="entry name" value="ARMADILLO SEGMENT POLARITY PROTEIN"/>
    <property type="match status" value="1"/>
</dbReference>
<name>A0ABN7T4J3_OIKDI</name>